<reference evidence="3" key="1">
    <citation type="journal article" date="2005" name="Nature">
        <title>The map-based sequence of the rice genome.</title>
        <authorList>
            <consortium name="International rice genome sequencing project (IRGSP)"/>
            <person name="Matsumoto T."/>
            <person name="Wu J."/>
            <person name="Kanamori H."/>
            <person name="Katayose Y."/>
            <person name="Fujisawa M."/>
            <person name="Namiki N."/>
            <person name="Mizuno H."/>
            <person name="Yamamoto K."/>
            <person name="Antonio B.A."/>
            <person name="Baba T."/>
            <person name="Sakata K."/>
            <person name="Nagamura Y."/>
            <person name="Aoki H."/>
            <person name="Arikawa K."/>
            <person name="Arita K."/>
            <person name="Bito T."/>
            <person name="Chiden Y."/>
            <person name="Fujitsuka N."/>
            <person name="Fukunaka R."/>
            <person name="Hamada M."/>
            <person name="Harada C."/>
            <person name="Hayashi A."/>
            <person name="Hijishita S."/>
            <person name="Honda M."/>
            <person name="Hosokawa S."/>
            <person name="Ichikawa Y."/>
            <person name="Idonuma A."/>
            <person name="Iijima M."/>
            <person name="Ikeda M."/>
            <person name="Ikeno M."/>
            <person name="Ito K."/>
            <person name="Ito S."/>
            <person name="Ito T."/>
            <person name="Ito Y."/>
            <person name="Ito Y."/>
            <person name="Iwabuchi A."/>
            <person name="Kamiya K."/>
            <person name="Karasawa W."/>
            <person name="Kurita K."/>
            <person name="Katagiri S."/>
            <person name="Kikuta A."/>
            <person name="Kobayashi H."/>
            <person name="Kobayashi N."/>
            <person name="Machita K."/>
            <person name="Maehara T."/>
            <person name="Masukawa M."/>
            <person name="Mizubayashi T."/>
            <person name="Mukai Y."/>
            <person name="Nagasaki H."/>
            <person name="Nagata Y."/>
            <person name="Naito S."/>
            <person name="Nakashima M."/>
            <person name="Nakama Y."/>
            <person name="Nakamichi Y."/>
            <person name="Nakamura M."/>
            <person name="Meguro A."/>
            <person name="Negishi M."/>
            <person name="Ohta I."/>
            <person name="Ohta T."/>
            <person name="Okamoto M."/>
            <person name="Ono N."/>
            <person name="Saji S."/>
            <person name="Sakaguchi M."/>
            <person name="Sakai K."/>
            <person name="Shibata M."/>
            <person name="Shimokawa T."/>
            <person name="Song J."/>
            <person name="Takazaki Y."/>
            <person name="Terasawa K."/>
            <person name="Tsugane M."/>
            <person name="Tsuji K."/>
            <person name="Ueda S."/>
            <person name="Waki K."/>
            <person name="Yamagata H."/>
            <person name="Yamamoto M."/>
            <person name="Yamamoto S."/>
            <person name="Yamane H."/>
            <person name="Yoshiki S."/>
            <person name="Yoshihara R."/>
            <person name="Yukawa K."/>
            <person name="Zhong H."/>
            <person name="Yano M."/>
            <person name="Yuan Q."/>
            <person name="Ouyang S."/>
            <person name="Liu J."/>
            <person name="Jones K.M."/>
            <person name="Gansberger K."/>
            <person name="Moffat K."/>
            <person name="Hill J."/>
            <person name="Bera J."/>
            <person name="Fadrosh D."/>
            <person name="Jin S."/>
            <person name="Johri S."/>
            <person name="Kim M."/>
            <person name="Overton L."/>
            <person name="Reardon M."/>
            <person name="Tsitrin T."/>
            <person name="Vuong H."/>
            <person name="Weaver B."/>
            <person name="Ciecko A."/>
            <person name="Tallon L."/>
            <person name="Jackson J."/>
            <person name="Pai G."/>
            <person name="Aken S.V."/>
            <person name="Utterback T."/>
            <person name="Reidmuller S."/>
            <person name="Feldblyum T."/>
            <person name="Hsiao J."/>
            <person name="Zismann V."/>
            <person name="Iobst S."/>
            <person name="de Vazeille A.R."/>
            <person name="Buell C.R."/>
            <person name="Ying K."/>
            <person name="Li Y."/>
            <person name="Lu T."/>
            <person name="Huang Y."/>
            <person name="Zhao Q."/>
            <person name="Feng Q."/>
            <person name="Zhang L."/>
            <person name="Zhu J."/>
            <person name="Weng Q."/>
            <person name="Mu J."/>
            <person name="Lu Y."/>
            <person name="Fan D."/>
            <person name="Liu Y."/>
            <person name="Guan J."/>
            <person name="Zhang Y."/>
            <person name="Yu S."/>
            <person name="Liu X."/>
            <person name="Zhang Y."/>
            <person name="Hong G."/>
            <person name="Han B."/>
            <person name="Choisne N."/>
            <person name="Demange N."/>
            <person name="Orjeda G."/>
            <person name="Samain S."/>
            <person name="Cattolico L."/>
            <person name="Pelletier E."/>
            <person name="Couloux A."/>
            <person name="Segurens B."/>
            <person name="Wincker P."/>
            <person name="D'Hont A."/>
            <person name="Scarpelli C."/>
            <person name="Weissenbach J."/>
            <person name="Salanoubat M."/>
            <person name="Quetier F."/>
            <person name="Yu Y."/>
            <person name="Kim H.R."/>
            <person name="Rambo T."/>
            <person name="Currie J."/>
            <person name="Collura K."/>
            <person name="Luo M."/>
            <person name="Yang T."/>
            <person name="Ammiraju J.S.S."/>
            <person name="Engler F."/>
            <person name="Soderlund C."/>
            <person name="Wing R.A."/>
            <person name="Palmer L.E."/>
            <person name="de la Bastide M."/>
            <person name="Spiegel L."/>
            <person name="Nascimento L."/>
            <person name="Zutavern T."/>
            <person name="O'Shaughnessy A."/>
            <person name="Dike S."/>
            <person name="Dedhia N."/>
            <person name="Preston R."/>
            <person name="Balija V."/>
            <person name="McCombie W.R."/>
            <person name="Chow T."/>
            <person name="Chen H."/>
            <person name="Chung M."/>
            <person name="Chen C."/>
            <person name="Shaw J."/>
            <person name="Wu H."/>
            <person name="Hsiao K."/>
            <person name="Chao Y."/>
            <person name="Chu M."/>
            <person name="Cheng C."/>
            <person name="Hour A."/>
            <person name="Lee P."/>
            <person name="Lin S."/>
            <person name="Lin Y."/>
            <person name="Liou J."/>
            <person name="Liu S."/>
            <person name="Hsing Y."/>
            <person name="Raghuvanshi S."/>
            <person name="Mohanty A."/>
            <person name="Bharti A.K."/>
            <person name="Gaur A."/>
            <person name="Gupta V."/>
            <person name="Kumar D."/>
            <person name="Ravi V."/>
            <person name="Vij S."/>
            <person name="Kapur A."/>
            <person name="Khurana P."/>
            <person name="Khurana P."/>
            <person name="Khurana J.P."/>
            <person name="Tyagi A.K."/>
            <person name="Gaikwad K."/>
            <person name="Singh A."/>
            <person name="Dalal V."/>
            <person name="Srivastava S."/>
            <person name="Dixit A."/>
            <person name="Pal A.K."/>
            <person name="Ghazi I.A."/>
            <person name="Yadav M."/>
            <person name="Pandit A."/>
            <person name="Bhargava A."/>
            <person name="Sureshbabu K."/>
            <person name="Batra K."/>
            <person name="Sharma T.R."/>
            <person name="Mohapatra T."/>
            <person name="Singh N.K."/>
            <person name="Messing J."/>
            <person name="Nelson A.B."/>
            <person name="Fuks G."/>
            <person name="Kavchok S."/>
            <person name="Keizer G."/>
            <person name="Linton E."/>
            <person name="Llaca V."/>
            <person name="Song R."/>
            <person name="Tanyolac B."/>
            <person name="Young S."/>
            <person name="Ho-Il K."/>
            <person name="Hahn J.H."/>
            <person name="Sangsakoo G."/>
            <person name="Vanavichit A."/>
            <person name="de Mattos Luiz.A.T."/>
            <person name="Zimmer P.D."/>
            <person name="Malone G."/>
            <person name="Dellagostin O."/>
            <person name="de Oliveira A.C."/>
            <person name="Bevan M."/>
            <person name="Bancroft I."/>
            <person name="Minx P."/>
            <person name="Cordum H."/>
            <person name="Wilson R."/>
            <person name="Cheng Z."/>
            <person name="Jin W."/>
            <person name="Jiang J."/>
            <person name="Leong S.A."/>
            <person name="Iwama H."/>
            <person name="Gojobori T."/>
            <person name="Itoh T."/>
            <person name="Niimura Y."/>
            <person name="Fujii Y."/>
            <person name="Habara T."/>
            <person name="Sakai H."/>
            <person name="Sato Y."/>
            <person name="Wilson G."/>
            <person name="Kumar K."/>
            <person name="McCouch S."/>
            <person name="Juretic N."/>
            <person name="Hoen D."/>
            <person name="Wright S."/>
            <person name="Bruskiewich R."/>
            <person name="Bureau T."/>
            <person name="Miyao A."/>
            <person name="Hirochika H."/>
            <person name="Nishikawa T."/>
            <person name="Kadowaki K."/>
            <person name="Sugiura M."/>
            <person name="Burr B."/>
            <person name="Sasaki T."/>
        </authorList>
    </citation>
    <scope>NUCLEOTIDE SEQUENCE [LARGE SCALE GENOMIC DNA]</scope>
    <source>
        <strain evidence="3">cv. Nipponbare</strain>
    </source>
</reference>
<dbReference type="Proteomes" id="UP000000763">
    <property type="component" value="Chromosome 2"/>
</dbReference>
<evidence type="ECO:0000313" key="3">
    <source>
        <dbReference type="Proteomes" id="UP000000763"/>
    </source>
</evidence>
<proteinExistence type="predicted"/>
<protein>
    <submittedName>
        <fullName evidence="2">Uncharacterized protein</fullName>
    </submittedName>
</protein>
<dbReference type="EMBL" id="AP005756">
    <property type="protein sequence ID" value="BAD26171.1"/>
    <property type="molecule type" value="Genomic_DNA"/>
</dbReference>
<accession>Q6H528</accession>
<name>Q6H528_ORYSJ</name>
<gene>
    <name evidence="2" type="primary">OSJNBb0035N08.26</name>
</gene>
<feature type="region of interest" description="Disordered" evidence="1">
    <location>
        <begin position="125"/>
        <end position="154"/>
    </location>
</feature>
<dbReference type="AlphaFoldDB" id="Q6H528"/>
<reference evidence="3" key="2">
    <citation type="journal article" date="2008" name="Nucleic Acids Res.">
        <title>The rice annotation project database (RAP-DB): 2008 update.</title>
        <authorList>
            <consortium name="The rice annotation project (RAP)"/>
        </authorList>
    </citation>
    <scope>GENOME REANNOTATION</scope>
    <source>
        <strain evidence="3">cv. Nipponbare</strain>
    </source>
</reference>
<feature type="compositionally biased region" description="Low complexity" evidence="1">
    <location>
        <begin position="43"/>
        <end position="58"/>
    </location>
</feature>
<feature type="compositionally biased region" description="Low complexity" evidence="1">
    <location>
        <begin position="1"/>
        <end position="14"/>
    </location>
</feature>
<feature type="region of interest" description="Disordered" evidence="1">
    <location>
        <begin position="1"/>
        <end position="102"/>
    </location>
</feature>
<evidence type="ECO:0000313" key="2">
    <source>
        <dbReference type="EMBL" id="BAD26171.1"/>
    </source>
</evidence>
<feature type="compositionally biased region" description="Basic and acidic residues" evidence="1">
    <location>
        <begin position="63"/>
        <end position="83"/>
    </location>
</feature>
<organism evidence="2 3">
    <name type="scientific">Oryza sativa subsp. japonica</name>
    <name type="common">Rice</name>
    <dbReference type="NCBI Taxonomy" id="39947"/>
    <lineage>
        <taxon>Eukaryota</taxon>
        <taxon>Viridiplantae</taxon>
        <taxon>Streptophyta</taxon>
        <taxon>Embryophyta</taxon>
        <taxon>Tracheophyta</taxon>
        <taxon>Spermatophyta</taxon>
        <taxon>Magnoliopsida</taxon>
        <taxon>Liliopsida</taxon>
        <taxon>Poales</taxon>
        <taxon>Poaceae</taxon>
        <taxon>BOP clade</taxon>
        <taxon>Oryzoideae</taxon>
        <taxon>Oryzeae</taxon>
        <taxon>Oryzinae</taxon>
        <taxon>Oryza</taxon>
        <taxon>Oryza sativa</taxon>
    </lineage>
</organism>
<evidence type="ECO:0000256" key="1">
    <source>
        <dbReference type="SAM" id="MobiDB-lite"/>
    </source>
</evidence>
<sequence length="185" mass="18853">MAGRGSRQQNNGNGDTSSPRRHLHIRALTAASSPLPPRRVDGDVQVDGSVDGVGVGSQELGEAVDRREQQDSGSRERESRAVGEESSEVAGAKQGGGGDVEVDGGAVILAGVEIHIVIGARGQGGGGGRGQCWEGEQRKGGGGVGSQQGREGTKPACGVVPFAEIDVAALARRLLRRAHPPALLA</sequence>